<dbReference type="KEGG" id="sdd:D9753_17075"/>
<evidence type="ECO:0000313" key="2">
    <source>
        <dbReference type="EMBL" id="AYN40335.1"/>
    </source>
</evidence>
<organism evidence="2 3">
    <name type="scientific">Streptomyces dangxiongensis</name>
    <dbReference type="NCBI Taxonomy" id="1442032"/>
    <lineage>
        <taxon>Bacteria</taxon>
        <taxon>Bacillati</taxon>
        <taxon>Actinomycetota</taxon>
        <taxon>Actinomycetes</taxon>
        <taxon>Kitasatosporales</taxon>
        <taxon>Streptomycetaceae</taxon>
        <taxon>Streptomyces</taxon>
    </lineage>
</organism>
<feature type="region of interest" description="Disordered" evidence="1">
    <location>
        <begin position="33"/>
        <end position="64"/>
    </location>
</feature>
<dbReference type="RefSeq" id="WP_121787789.1">
    <property type="nucleotide sequence ID" value="NZ_CP033073.1"/>
</dbReference>
<name>A0A3G2JG42_9ACTN</name>
<dbReference type="EMBL" id="CP033073">
    <property type="protein sequence ID" value="AYN40335.1"/>
    <property type="molecule type" value="Genomic_DNA"/>
</dbReference>
<dbReference type="OrthoDB" id="3217921at2"/>
<keyword evidence="3" id="KW-1185">Reference proteome</keyword>
<protein>
    <submittedName>
        <fullName evidence="2">DUF3073 family protein</fullName>
    </submittedName>
</protein>
<reference evidence="2 3" key="1">
    <citation type="submission" date="2018-10" db="EMBL/GenBank/DDBJ databases">
        <title>The genome of Streptomyces dangxiongensis Z022.</title>
        <authorList>
            <person name="Zhang B."/>
        </authorList>
    </citation>
    <scope>NUCLEOTIDE SEQUENCE [LARGE SCALE GENOMIC DNA]</scope>
    <source>
        <strain evidence="2 3">Z022</strain>
    </source>
</reference>
<dbReference type="InterPro" id="IPR021426">
    <property type="entry name" value="DUF3073"/>
</dbReference>
<gene>
    <name evidence="2" type="ORF">D9753_17075</name>
</gene>
<dbReference type="Proteomes" id="UP000268329">
    <property type="component" value="Chromosome"/>
</dbReference>
<proteinExistence type="predicted"/>
<evidence type="ECO:0000256" key="1">
    <source>
        <dbReference type="SAM" id="MobiDB-lite"/>
    </source>
</evidence>
<dbReference type="Pfam" id="PF11273">
    <property type="entry name" value="DUF3073"/>
    <property type="match status" value="1"/>
</dbReference>
<dbReference type="AlphaFoldDB" id="A0A3G2JG42"/>
<accession>A0A3G2JG42</accession>
<sequence>MGRGRARAKQAKIARELKYRAPSTDLRALQQELASADDDPRPASADILIDEDDTDERERPLDPQ</sequence>
<evidence type="ECO:0000313" key="3">
    <source>
        <dbReference type="Proteomes" id="UP000268329"/>
    </source>
</evidence>